<feature type="compositionally biased region" description="Basic and acidic residues" evidence="2">
    <location>
        <begin position="710"/>
        <end position="723"/>
    </location>
</feature>
<reference evidence="4 5" key="1">
    <citation type="journal article" date="2019" name="Sci. Data">
        <title>Hybrid genome assembly and annotation of Danionella translucida.</title>
        <authorList>
            <person name="Kadobianskyi M."/>
            <person name="Schulze L."/>
            <person name="Schuelke M."/>
            <person name="Judkewitz B."/>
        </authorList>
    </citation>
    <scope>NUCLEOTIDE SEQUENCE [LARGE SCALE GENOMIC DNA]</scope>
    <source>
        <strain evidence="4 5">Bolton</strain>
    </source>
</reference>
<dbReference type="GO" id="GO:0005634">
    <property type="term" value="C:nucleus"/>
    <property type="evidence" value="ECO:0007669"/>
    <property type="project" value="TreeGrafter"/>
</dbReference>
<gene>
    <name evidence="4" type="ORF">DNTS_032403</name>
</gene>
<proteinExistence type="inferred from homology"/>
<sequence>GRLGELSAVELELEPGRRCSLDLDSRRILSFVGRCSRQWRSGAGPRASVLEIWLEHAEQKMASTLREFTRLLDPRSLPRVLEVSLGIYCNDCGGVQCSYSSFGQECTLSTGDLLKIIQISIRRFTAVSSANTQIQLPVEYPGLFRLVPNPQPYSSVQEIVDTLRIEPHRLAQPVFLNNLELRLTQGGVLHQGDIFRITTLRPGHAGAMVECELIQLGLMPRHHSKEKPELLKFNFSLSVSQRGCFVECQDQQIYTLREIADWKINKGRSRSVTEVKKGSDKELLSRLLEDVYGELTLTPVYQMKAVSKLREDVLLISSDMDIEVLDVTDRVVLDFFIHPLSLSDIFLQPEGFFPVVAQLCHQPRSSRSRLPAELQCLFRSKHVIIHGAFHSRRILASETIKESIKRRFLIPESYKGRFKRRPRQFVTACDLERARSQTEDVYVVASRDCDSGYDGFASVRAGDEFIVTKDTSSPFSGSRKEKPSDGFECLRVLGNSEAKESVRLPVGLEGGFIELVKDERQFSLAEICRWFPLPFNVTVSMRDLSLGPDILAGVSGLQIEEEIWDPSLLVSDADISQIMEVSVNCTDLIMNINQRWEGERPALNVKSIVEQITEDSYFRLRRRYTIGSITPPPRPPKKNKDPPPRPPKTQSSRSESVNSEGSVCSPQTLSVEPFKHSAFMPSSASKNGLDKKMPSSPATLPRPKLQTDGAQRRSLDDLSKEKNEDDDDGHDYEYIDEGQLSNIRRTCHEQQIIVKATPSNTI</sequence>
<feature type="region of interest" description="Disordered" evidence="2">
    <location>
        <begin position="624"/>
        <end position="738"/>
    </location>
</feature>
<dbReference type="Proteomes" id="UP000316079">
    <property type="component" value="Unassembled WGS sequence"/>
</dbReference>
<evidence type="ECO:0000256" key="1">
    <source>
        <dbReference type="ARBA" id="ARBA00006414"/>
    </source>
</evidence>
<dbReference type="GO" id="GO:0050852">
    <property type="term" value="P:T cell receptor signaling pathway"/>
    <property type="evidence" value="ECO:0007669"/>
    <property type="project" value="TreeGrafter"/>
</dbReference>
<evidence type="ECO:0000259" key="3">
    <source>
        <dbReference type="Pfam" id="PF12736"/>
    </source>
</evidence>
<protein>
    <recommendedName>
        <fullName evidence="3">CABIT domain-containing protein</fullName>
    </recommendedName>
</protein>
<feature type="non-terminal residue" evidence="4">
    <location>
        <position position="1"/>
    </location>
</feature>
<feature type="domain" description="CABIT" evidence="3">
    <location>
        <begin position="77"/>
        <end position="329"/>
    </location>
</feature>
<name>A0A553N159_9TELE</name>
<dbReference type="OrthoDB" id="9879477at2759"/>
<organism evidence="4 5">
    <name type="scientific">Danionella cerebrum</name>
    <dbReference type="NCBI Taxonomy" id="2873325"/>
    <lineage>
        <taxon>Eukaryota</taxon>
        <taxon>Metazoa</taxon>
        <taxon>Chordata</taxon>
        <taxon>Craniata</taxon>
        <taxon>Vertebrata</taxon>
        <taxon>Euteleostomi</taxon>
        <taxon>Actinopterygii</taxon>
        <taxon>Neopterygii</taxon>
        <taxon>Teleostei</taxon>
        <taxon>Ostariophysi</taxon>
        <taxon>Cypriniformes</taxon>
        <taxon>Danionidae</taxon>
        <taxon>Danioninae</taxon>
        <taxon>Danionella</taxon>
    </lineage>
</organism>
<comment type="caution">
    <text evidence="4">The sequence shown here is derived from an EMBL/GenBank/DDBJ whole genome shotgun (WGS) entry which is preliminary data.</text>
</comment>
<dbReference type="AlphaFoldDB" id="A0A553N159"/>
<comment type="similarity">
    <text evidence="1">Belongs to the themis family.</text>
</comment>
<dbReference type="PANTHER" id="PTHR15215:SF1">
    <property type="entry name" value="PROTEIN THEMIS"/>
    <property type="match status" value="1"/>
</dbReference>
<dbReference type="EMBL" id="SRMA01027142">
    <property type="protein sequence ID" value="TRY59155.1"/>
    <property type="molecule type" value="Genomic_DNA"/>
</dbReference>
<dbReference type="PANTHER" id="PTHR15215">
    <property type="entry name" value="CABIT DOMAIN-CONTAINING PROTEIN"/>
    <property type="match status" value="1"/>
</dbReference>
<dbReference type="STRING" id="623744.A0A553N159"/>
<dbReference type="InterPro" id="IPR025946">
    <property type="entry name" value="CABIT_dom"/>
</dbReference>
<dbReference type="Pfam" id="PF12736">
    <property type="entry name" value="CABIT"/>
    <property type="match status" value="2"/>
</dbReference>
<keyword evidence="5" id="KW-1185">Reference proteome</keyword>
<dbReference type="InterPro" id="IPR039671">
    <property type="entry name" value="THEMIS"/>
</dbReference>
<feature type="compositionally biased region" description="Low complexity" evidence="2">
    <location>
        <begin position="651"/>
        <end position="663"/>
    </location>
</feature>
<dbReference type="GO" id="GO:0005737">
    <property type="term" value="C:cytoplasm"/>
    <property type="evidence" value="ECO:0007669"/>
    <property type="project" value="TreeGrafter"/>
</dbReference>
<feature type="domain" description="CABIT" evidence="3">
    <location>
        <begin position="353"/>
        <end position="579"/>
    </location>
</feature>
<feature type="compositionally biased region" description="Acidic residues" evidence="2">
    <location>
        <begin position="724"/>
        <end position="736"/>
    </location>
</feature>
<evidence type="ECO:0000256" key="2">
    <source>
        <dbReference type="SAM" id="MobiDB-lite"/>
    </source>
</evidence>
<accession>A0A553N159</accession>
<evidence type="ECO:0000313" key="4">
    <source>
        <dbReference type="EMBL" id="TRY59155.1"/>
    </source>
</evidence>
<evidence type="ECO:0000313" key="5">
    <source>
        <dbReference type="Proteomes" id="UP000316079"/>
    </source>
</evidence>